<organism evidence="4 5">
    <name type="scientific">Bifidobacterium tissieri</name>
    <dbReference type="NCBI Taxonomy" id="1630162"/>
    <lineage>
        <taxon>Bacteria</taxon>
        <taxon>Bacillati</taxon>
        <taxon>Actinomycetota</taxon>
        <taxon>Actinomycetes</taxon>
        <taxon>Bifidobacteriales</taxon>
        <taxon>Bifidobacteriaceae</taxon>
        <taxon>Bifidobacterium</taxon>
    </lineage>
</organism>
<dbReference type="AlphaFoldDB" id="A0A5M9ZWC8"/>
<evidence type="ECO:0000256" key="2">
    <source>
        <dbReference type="ARBA" id="ARBA00022679"/>
    </source>
</evidence>
<protein>
    <submittedName>
        <fullName evidence="4">Glycosyltransferase</fullName>
    </submittedName>
</protein>
<gene>
    <name evidence="4" type="ORF">EMO89_11475</name>
</gene>
<dbReference type="Pfam" id="PF00535">
    <property type="entry name" value="Glycos_transf_2"/>
    <property type="match status" value="1"/>
</dbReference>
<keyword evidence="1" id="KW-0328">Glycosyltransferase</keyword>
<feature type="domain" description="Glycosyltransferase 2-like" evidence="3">
    <location>
        <begin position="24"/>
        <end position="145"/>
    </location>
</feature>
<name>A0A5M9ZWC8_9BIFI</name>
<dbReference type="PANTHER" id="PTHR22916:SF51">
    <property type="entry name" value="GLYCOSYLTRANSFERASE EPSH-RELATED"/>
    <property type="match status" value="1"/>
</dbReference>
<accession>A0A5M9ZWC8</accession>
<dbReference type="EMBL" id="RZUI01000024">
    <property type="protein sequence ID" value="KAA8826882.1"/>
    <property type="molecule type" value="Genomic_DNA"/>
</dbReference>
<dbReference type="OrthoDB" id="3226099at2"/>
<sequence>MTTTSTTTVMPKNEETMMEQPLVTIVVPVYNAEDHLTQCVDSLLDQTYTNIEIVLVDDGSSDSSAALCDGFAAGYGTVRVIHQHNQGVAVARNTGLEASNGVYVSFVDSDDWLEPAAIATAVEASERNHLDLYIMGYRRVLEQRNGSNPELIEVVGTDGAGAIHTIDDVRSARCQNKLCALDAAGFLYSCWGKLFRRAWVGATRFLAGDSYGEDSIFVLDCLNQGGLIQVGTVPLYDYREQATGLVRGFRPNKPHDIAVLHDHLLSFYDQSVLTADNLSFQQRRCAEDVLWAMDTAFTTKPGITLDQRLEFLRKLSNVPSRRFCLRGAKKAASSRELKVLFLLNSGMLWMMYLKRRLKQQ</sequence>
<evidence type="ECO:0000313" key="5">
    <source>
        <dbReference type="Proteomes" id="UP000412028"/>
    </source>
</evidence>
<evidence type="ECO:0000313" key="4">
    <source>
        <dbReference type="EMBL" id="KAA8826882.1"/>
    </source>
</evidence>
<dbReference type="SUPFAM" id="SSF53448">
    <property type="entry name" value="Nucleotide-diphospho-sugar transferases"/>
    <property type="match status" value="1"/>
</dbReference>
<dbReference type="PANTHER" id="PTHR22916">
    <property type="entry name" value="GLYCOSYLTRANSFERASE"/>
    <property type="match status" value="1"/>
</dbReference>
<keyword evidence="2 4" id="KW-0808">Transferase</keyword>
<evidence type="ECO:0000256" key="1">
    <source>
        <dbReference type="ARBA" id="ARBA00022676"/>
    </source>
</evidence>
<dbReference type="CDD" id="cd00761">
    <property type="entry name" value="Glyco_tranf_GTA_type"/>
    <property type="match status" value="1"/>
</dbReference>
<dbReference type="InterPro" id="IPR001173">
    <property type="entry name" value="Glyco_trans_2-like"/>
</dbReference>
<proteinExistence type="predicted"/>
<evidence type="ECO:0000259" key="3">
    <source>
        <dbReference type="Pfam" id="PF00535"/>
    </source>
</evidence>
<reference evidence="4 5" key="1">
    <citation type="journal article" date="2019" name="Syst. Appl. Microbiol.">
        <title>Characterization of Bifidobacterium species in feaces of the Egyptian fruit bat: Description of B. vespertilionis sp. nov. and B. rousetti sp. nov.</title>
        <authorList>
            <person name="Modesto M."/>
            <person name="Satti M."/>
            <person name="Watanabe K."/>
            <person name="Puglisi E."/>
            <person name="Morelli L."/>
            <person name="Huang C.-H."/>
            <person name="Liou J.-S."/>
            <person name="Miyashita M."/>
            <person name="Tamura T."/>
            <person name="Saito S."/>
            <person name="Mori K."/>
            <person name="Huang L."/>
            <person name="Sciavilla P."/>
            <person name="Sandri C."/>
            <person name="Spiezio C."/>
            <person name="Vitali F."/>
            <person name="Cavalieri D."/>
            <person name="Perpetuini G."/>
            <person name="Tofalo R."/>
            <person name="Bonetti A."/>
            <person name="Arita M."/>
            <person name="Mattarelli P."/>
        </authorList>
    </citation>
    <scope>NUCLEOTIDE SEQUENCE [LARGE SCALE GENOMIC DNA]</scope>
    <source>
        <strain evidence="4 5">RST7</strain>
    </source>
</reference>
<dbReference type="GO" id="GO:0016757">
    <property type="term" value="F:glycosyltransferase activity"/>
    <property type="evidence" value="ECO:0007669"/>
    <property type="project" value="UniProtKB-KW"/>
</dbReference>
<comment type="caution">
    <text evidence="4">The sequence shown here is derived from an EMBL/GenBank/DDBJ whole genome shotgun (WGS) entry which is preliminary data.</text>
</comment>
<dbReference type="Proteomes" id="UP000412028">
    <property type="component" value="Unassembled WGS sequence"/>
</dbReference>
<dbReference type="InterPro" id="IPR029044">
    <property type="entry name" value="Nucleotide-diphossugar_trans"/>
</dbReference>
<dbReference type="Gene3D" id="3.90.550.10">
    <property type="entry name" value="Spore Coat Polysaccharide Biosynthesis Protein SpsA, Chain A"/>
    <property type="match status" value="1"/>
</dbReference>